<dbReference type="AlphaFoldDB" id="A0A8I2YRM0"/>
<proteinExistence type="predicted"/>
<evidence type="ECO:0000313" key="3">
    <source>
        <dbReference type="Proteomes" id="UP000683000"/>
    </source>
</evidence>
<dbReference type="SUPFAM" id="SSF54637">
    <property type="entry name" value="Thioesterase/thiol ester dehydrase-isomerase"/>
    <property type="match status" value="1"/>
</dbReference>
<dbReference type="InterPro" id="IPR052389">
    <property type="entry name" value="Sec_Metab_Biosynth-Assoc"/>
</dbReference>
<dbReference type="InterPro" id="IPR049449">
    <property type="entry name" value="TesB_ACOT8-like_N"/>
</dbReference>
<dbReference type="OrthoDB" id="2532955at2759"/>
<name>A0A8I2YRM0_9AGAM</name>
<feature type="domain" description="Acyl-CoA thioesterase-like N-terminal HotDog" evidence="1">
    <location>
        <begin position="58"/>
        <end position="131"/>
    </location>
</feature>
<dbReference type="PANTHER" id="PTHR38110">
    <property type="entry name" value="CHROMOSOME 23, WHOLE GENOME SHOTGUN SEQUENCE"/>
    <property type="match status" value="1"/>
</dbReference>
<keyword evidence="3" id="KW-1185">Reference proteome</keyword>
<evidence type="ECO:0000259" key="1">
    <source>
        <dbReference type="Pfam" id="PF13622"/>
    </source>
</evidence>
<protein>
    <submittedName>
        <fullName evidence="2">Thioesterase-like superfamily-domain-containing protein</fullName>
    </submittedName>
</protein>
<evidence type="ECO:0000313" key="2">
    <source>
        <dbReference type="EMBL" id="KAG6376919.1"/>
    </source>
</evidence>
<dbReference type="EMBL" id="JAGFBS010000010">
    <property type="protein sequence ID" value="KAG6376919.1"/>
    <property type="molecule type" value="Genomic_DNA"/>
</dbReference>
<dbReference type="InterPro" id="IPR042171">
    <property type="entry name" value="Acyl-CoA_hotdog"/>
</dbReference>
<gene>
    <name evidence="2" type="ORF">JVT61DRAFT_951</name>
</gene>
<dbReference type="Proteomes" id="UP000683000">
    <property type="component" value="Unassembled WGS sequence"/>
</dbReference>
<dbReference type="Gene3D" id="2.40.160.210">
    <property type="entry name" value="Acyl-CoA thioesterase, double hotdog domain"/>
    <property type="match status" value="1"/>
</dbReference>
<dbReference type="PANTHER" id="PTHR38110:SF1">
    <property type="entry name" value="THIOESTERASE DOMAIN-CONTAINING PROTEIN"/>
    <property type="match status" value="1"/>
</dbReference>
<accession>A0A8I2YRM0</accession>
<dbReference type="InterPro" id="IPR029069">
    <property type="entry name" value="HotDog_dom_sf"/>
</dbReference>
<organism evidence="2 3">
    <name type="scientific">Boletus reticuloceps</name>
    <dbReference type="NCBI Taxonomy" id="495285"/>
    <lineage>
        <taxon>Eukaryota</taxon>
        <taxon>Fungi</taxon>
        <taxon>Dikarya</taxon>
        <taxon>Basidiomycota</taxon>
        <taxon>Agaricomycotina</taxon>
        <taxon>Agaricomycetes</taxon>
        <taxon>Agaricomycetidae</taxon>
        <taxon>Boletales</taxon>
        <taxon>Boletineae</taxon>
        <taxon>Boletaceae</taxon>
        <taxon>Boletoideae</taxon>
        <taxon>Boletus</taxon>
    </lineage>
</organism>
<sequence length="233" mass="25381">MAPFVQALQVSFQSKVMMTPFITVASLIPVGLLELSHKEVRSLNLIISLIEYRCDALGYSLGVIVETCIQHQSGSSHPDPIHVSAHFLRATHPGPGQVQVKLLKSGKTFTNILAELVQQGTTRVTAHLLFGDLSPSQPSQEQRILSPPSPYARRLPLYSHPSTVSRDAMVPPWAKKMHVRMAADAVLLSHNHPNHASRTTSESVGGGGTVWGAWYELSHTDDKLTTSSIAVLL</sequence>
<comment type="caution">
    <text evidence="2">The sequence shown here is derived from an EMBL/GenBank/DDBJ whole genome shotgun (WGS) entry which is preliminary data.</text>
</comment>
<reference evidence="2" key="1">
    <citation type="submission" date="2021-03" db="EMBL/GenBank/DDBJ databases">
        <title>Evolutionary innovations through gain and loss of genes in the ectomycorrhizal Boletales.</title>
        <authorList>
            <person name="Wu G."/>
            <person name="Miyauchi S."/>
            <person name="Morin E."/>
            <person name="Yang Z.-L."/>
            <person name="Xu J."/>
            <person name="Martin F.M."/>
        </authorList>
    </citation>
    <scope>NUCLEOTIDE SEQUENCE</scope>
    <source>
        <strain evidence="2">BR01</strain>
    </source>
</reference>
<dbReference type="Pfam" id="PF13622">
    <property type="entry name" value="4HBT_3"/>
    <property type="match status" value="1"/>
</dbReference>